<feature type="domain" description="ABC transmembrane type-1" evidence="9">
    <location>
        <begin position="98"/>
        <end position="289"/>
    </location>
</feature>
<keyword evidence="3" id="KW-1003">Cell membrane</keyword>
<feature type="transmembrane region" description="Helical" evidence="7">
    <location>
        <begin position="268"/>
        <end position="289"/>
    </location>
</feature>
<feature type="transmembrane region" description="Helical" evidence="7">
    <location>
        <begin position="169"/>
        <end position="188"/>
    </location>
</feature>
<dbReference type="PANTHER" id="PTHR43744">
    <property type="entry name" value="ABC TRANSPORTER PERMEASE PROTEIN MG189-RELATED-RELATED"/>
    <property type="match status" value="1"/>
</dbReference>
<keyword evidence="5 7" id="KW-1133">Transmembrane helix</keyword>
<feature type="transmembrane region" description="Helical" evidence="7">
    <location>
        <begin position="37"/>
        <end position="56"/>
    </location>
</feature>
<name>A0A1H1TXB7_9ACTN</name>
<dbReference type="PANTHER" id="PTHR43744:SF6">
    <property type="entry name" value="ABC TRANSPORTER PERMEASE PROTEIN YESQ-RELATED"/>
    <property type="match status" value="1"/>
</dbReference>
<evidence type="ECO:0000256" key="6">
    <source>
        <dbReference type="ARBA" id="ARBA00023136"/>
    </source>
</evidence>
<organism evidence="10 11">
    <name type="scientific">Actinopolymorpha singaporensis</name>
    <dbReference type="NCBI Taxonomy" id="117157"/>
    <lineage>
        <taxon>Bacteria</taxon>
        <taxon>Bacillati</taxon>
        <taxon>Actinomycetota</taxon>
        <taxon>Actinomycetes</taxon>
        <taxon>Propionibacteriales</taxon>
        <taxon>Actinopolymorphaceae</taxon>
        <taxon>Actinopolymorpha</taxon>
    </lineage>
</organism>
<feature type="transmembrane region" description="Helical" evidence="7">
    <location>
        <begin position="209"/>
        <end position="231"/>
    </location>
</feature>
<comment type="subcellular location">
    <subcellularLocation>
        <location evidence="1 7">Cell membrane</location>
        <topology evidence="1 7">Multi-pass membrane protein</topology>
    </subcellularLocation>
</comment>
<dbReference type="Proteomes" id="UP000198983">
    <property type="component" value="Chromosome I"/>
</dbReference>
<reference evidence="10 11" key="1">
    <citation type="submission" date="2016-10" db="EMBL/GenBank/DDBJ databases">
        <authorList>
            <person name="de Groot N.N."/>
        </authorList>
    </citation>
    <scope>NUCLEOTIDE SEQUENCE [LARGE SCALE GENOMIC DNA]</scope>
    <source>
        <strain evidence="10 11">DSM 22024</strain>
    </source>
</reference>
<keyword evidence="4 7" id="KW-0812">Transmembrane</keyword>
<dbReference type="GO" id="GO:0005886">
    <property type="term" value="C:plasma membrane"/>
    <property type="evidence" value="ECO:0007669"/>
    <property type="project" value="UniProtKB-SubCell"/>
</dbReference>
<evidence type="ECO:0000256" key="8">
    <source>
        <dbReference type="SAM" id="MobiDB-lite"/>
    </source>
</evidence>
<evidence type="ECO:0000256" key="4">
    <source>
        <dbReference type="ARBA" id="ARBA00022692"/>
    </source>
</evidence>
<feature type="transmembrane region" description="Helical" evidence="7">
    <location>
        <begin position="133"/>
        <end position="157"/>
    </location>
</feature>
<accession>A0A1H1TXB7</accession>
<keyword evidence="11" id="KW-1185">Reference proteome</keyword>
<feature type="compositionally biased region" description="Pro residues" evidence="8">
    <location>
        <begin position="17"/>
        <end position="26"/>
    </location>
</feature>
<dbReference type="Gene3D" id="1.10.3720.10">
    <property type="entry name" value="MetI-like"/>
    <property type="match status" value="1"/>
</dbReference>
<protein>
    <submittedName>
        <fullName evidence="10">Carbohydrate ABC transporter membrane protein 2, CUT1 family</fullName>
    </submittedName>
</protein>
<feature type="region of interest" description="Disordered" evidence="8">
    <location>
        <begin position="1"/>
        <end position="26"/>
    </location>
</feature>
<keyword evidence="2 7" id="KW-0813">Transport</keyword>
<evidence type="ECO:0000313" key="11">
    <source>
        <dbReference type="Proteomes" id="UP000198983"/>
    </source>
</evidence>
<evidence type="ECO:0000256" key="2">
    <source>
        <dbReference type="ARBA" id="ARBA00022448"/>
    </source>
</evidence>
<dbReference type="Pfam" id="PF00528">
    <property type="entry name" value="BPD_transp_1"/>
    <property type="match status" value="1"/>
</dbReference>
<gene>
    <name evidence="10" type="ORF">SAMN04489717_3380</name>
</gene>
<dbReference type="EMBL" id="LT629732">
    <property type="protein sequence ID" value="SDS64880.1"/>
    <property type="molecule type" value="Genomic_DNA"/>
</dbReference>
<feature type="transmembrane region" description="Helical" evidence="7">
    <location>
        <begin position="102"/>
        <end position="121"/>
    </location>
</feature>
<dbReference type="STRING" id="117157.SAMN04489717_3380"/>
<dbReference type="AlphaFoldDB" id="A0A1H1TXB7"/>
<evidence type="ECO:0000259" key="9">
    <source>
        <dbReference type="PROSITE" id="PS50928"/>
    </source>
</evidence>
<evidence type="ECO:0000256" key="5">
    <source>
        <dbReference type="ARBA" id="ARBA00022989"/>
    </source>
</evidence>
<evidence type="ECO:0000256" key="1">
    <source>
        <dbReference type="ARBA" id="ARBA00004651"/>
    </source>
</evidence>
<dbReference type="InterPro" id="IPR000515">
    <property type="entry name" value="MetI-like"/>
</dbReference>
<comment type="similarity">
    <text evidence="7">Belongs to the binding-protein-dependent transport system permease family.</text>
</comment>
<dbReference type="PROSITE" id="PS50928">
    <property type="entry name" value="ABC_TM1"/>
    <property type="match status" value="1"/>
</dbReference>
<keyword evidence="6 7" id="KW-0472">Membrane</keyword>
<proteinExistence type="inferred from homology"/>
<dbReference type="SUPFAM" id="SSF161098">
    <property type="entry name" value="MetI-like"/>
    <property type="match status" value="1"/>
</dbReference>
<dbReference type="GO" id="GO:0055085">
    <property type="term" value="P:transmembrane transport"/>
    <property type="evidence" value="ECO:0007669"/>
    <property type="project" value="InterPro"/>
</dbReference>
<evidence type="ECO:0000313" key="10">
    <source>
        <dbReference type="EMBL" id="SDS64880.1"/>
    </source>
</evidence>
<sequence>MITRPDDASTLATVPQQPLPPAPAPGRRPGALIRAGTYALLVAAAVPFLFPVYWLATGIFKPSSTLLQTPPVWWPPAWTLANFRSLAGYTDVNLGDYTLNTLYISGFSVVATLVSSSLVAYGFSRIRFTGRNVLFGILIATMILPTWATLIPQYVLFKWLGWLGTFRPLTWPYLFGDPFTIFLLRQFMLGIPSELTEAAKIDGANEFTIYLRIMLPLLKPALTVGAIFVFINTYNDFFGPLIYLTDSGRYTLSLAVFQFVQLRGAPDIGAIVAFTALVTTPLVVLFFFAQRMLLAGIKLSGLRG</sequence>
<dbReference type="InterPro" id="IPR035906">
    <property type="entry name" value="MetI-like_sf"/>
</dbReference>
<dbReference type="CDD" id="cd06261">
    <property type="entry name" value="TM_PBP2"/>
    <property type="match status" value="1"/>
</dbReference>
<evidence type="ECO:0000256" key="3">
    <source>
        <dbReference type="ARBA" id="ARBA00022475"/>
    </source>
</evidence>
<evidence type="ECO:0000256" key="7">
    <source>
        <dbReference type="RuleBase" id="RU363032"/>
    </source>
</evidence>